<evidence type="ECO:0000313" key="3">
    <source>
        <dbReference type="Proteomes" id="UP000027265"/>
    </source>
</evidence>
<sequence>MAITYRAQVVKSDVTAASAGLTLYALLLKYAFHDPTLNIVKARINTIGIPVFAALNAIPKLGLIVAVALEFGYATPRPFAAFTIMLATVATAFLGLLMWEHSVVPSHLNTARDIEGGTVPT</sequence>
<feature type="transmembrane region" description="Helical" evidence="1">
    <location>
        <begin position="79"/>
        <end position="99"/>
    </location>
</feature>
<accession>A0A067PQB9</accession>
<reference evidence="3" key="1">
    <citation type="journal article" date="2014" name="Proc. Natl. Acad. Sci. U.S.A.">
        <title>Extensive sampling of basidiomycete genomes demonstrates inadequacy of the white-rot/brown-rot paradigm for wood decay fungi.</title>
        <authorList>
            <person name="Riley R."/>
            <person name="Salamov A.A."/>
            <person name="Brown D.W."/>
            <person name="Nagy L.G."/>
            <person name="Floudas D."/>
            <person name="Held B.W."/>
            <person name="Levasseur A."/>
            <person name="Lombard V."/>
            <person name="Morin E."/>
            <person name="Otillar R."/>
            <person name="Lindquist E.A."/>
            <person name="Sun H."/>
            <person name="LaButti K.M."/>
            <person name="Schmutz J."/>
            <person name="Jabbour D."/>
            <person name="Luo H."/>
            <person name="Baker S.E."/>
            <person name="Pisabarro A.G."/>
            <person name="Walton J.D."/>
            <person name="Blanchette R.A."/>
            <person name="Henrissat B."/>
            <person name="Martin F."/>
            <person name="Cullen D."/>
            <person name="Hibbett D.S."/>
            <person name="Grigoriev I.V."/>
        </authorList>
    </citation>
    <scope>NUCLEOTIDE SEQUENCE [LARGE SCALE GENOMIC DNA]</scope>
    <source>
        <strain evidence="3">MUCL 33604</strain>
    </source>
</reference>
<evidence type="ECO:0000313" key="2">
    <source>
        <dbReference type="EMBL" id="KDQ52521.1"/>
    </source>
</evidence>
<keyword evidence="1" id="KW-0472">Membrane</keyword>
<keyword evidence="1" id="KW-0812">Transmembrane</keyword>
<keyword evidence="1" id="KW-1133">Transmembrane helix</keyword>
<dbReference type="InParanoid" id="A0A067PQB9"/>
<evidence type="ECO:0000256" key="1">
    <source>
        <dbReference type="SAM" id="Phobius"/>
    </source>
</evidence>
<dbReference type="AlphaFoldDB" id="A0A067PQB9"/>
<dbReference type="HOGENOM" id="CLU_2038418_0_0_1"/>
<gene>
    <name evidence="2" type="ORF">JAAARDRAFT_478406</name>
</gene>
<keyword evidence="3" id="KW-1185">Reference proteome</keyword>
<protein>
    <submittedName>
        <fullName evidence="2">Uncharacterized protein</fullName>
    </submittedName>
</protein>
<dbReference type="EMBL" id="KL197739">
    <property type="protein sequence ID" value="KDQ52521.1"/>
    <property type="molecule type" value="Genomic_DNA"/>
</dbReference>
<feature type="transmembrane region" description="Helical" evidence="1">
    <location>
        <begin position="44"/>
        <end position="67"/>
    </location>
</feature>
<proteinExistence type="predicted"/>
<name>A0A067PQB9_9AGAM</name>
<dbReference type="Proteomes" id="UP000027265">
    <property type="component" value="Unassembled WGS sequence"/>
</dbReference>
<organism evidence="2 3">
    <name type="scientific">Jaapia argillacea MUCL 33604</name>
    <dbReference type="NCBI Taxonomy" id="933084"/>
    <lineage>
        <taxon>Eukaryota</taxon>
        <taxon>Fungi</taxon>
        <taxon>Dikarya</taxon>
        <taxon>Basidiomycota</taxon>
        <taxon>Agaricomycotina</taxon>
        <taxon>Agaricomycetes</taxon>
        <taxon>Agaricomycetidae</taxon>
        <taxon>Jaapiales</taxon>
        <taxon>Jaapiaceae</taxon>
        <taxon>Jaapia</taxon>
    </lineage>
</organism>